<dbReference type="SUPFAM" id="SSF51306">
    <property type="entry name" value="LexA/Signal peptidase"/>
    <property type="match status" value="1"/>
</dbReference>
<evidence type="ECO:0000259" key="4">
    <source>
        <dbReference type="Pfam" id="PF00717"/>
    </source>
</evidence>
<keyword evidence="3" id="KW-0804">Transcription</keyword>
<dbReference type="GO" id="GO:0003677">
    <property type="term" value="F:DNA binding"/>
    <property type="evidence" value="ECO:0007669"/>
    <property type="project" value="UniProtKB-KW"/>
</dbReference>
<dbReference type="HOGENOM" id="CLU_1218206_0_0_7"/>
<proteinExistence type="predicted"/>
<dbReference type="InterPro" id="IPR015927">
    <property type="entry name" value="Peptidase_S24_S26A/B/C"/>
</dbReference>
<dbReference type="AlphaFoldDB" id="E5Y6E7"/>
<comment type="caution">
    <text evidence="5">The sequence shown here is derived from an EMBL/GenBank/DDBJ whole genome shotgun (WGS) entry which is preliminary data.</text>
</comment>
<dbReference type="PANTHER" id="PTHR40661">
    <property type="match status" value="1"/>
</dbReference>
<sequence length="217" mass="24098">MELEEKLMARLRDISDQRQIAAFAQKCGVSQANLSRALGVKAQQLGLDKVSKILSAMGALVIFPDEERYPVMRRMACHSPTENVTGDNLHEIPVFEEAGAGLPAEFFSTAPENMIPVLPQYNLPDVRAVKVTGDSMEPTILKGAYVGVIPLDDELEDGGIYLVQRPPFGLVVKRVMQDEDGNIILHSDNPRWKPQKVSNEGYDNIIIGKVVWTWQLV</sequence>
<reference evidence="5 6" key="1">
    <citation type="submission" date="2010-10" db="EMBL/GenBank/DDBJ databases">
        <authorList>
            <consortium name="The Broad Institute Genome Sequencing Platform"/>
            <person name="Ward D."/>
            <person name="Earl A."/>
            <person name="Feldgarden M."/>
            <person name="Young S.K."/>
            <person name="Gargeya S."/>
            <person name="Zeng Q."/>
            <person name="Alvarado L."/>
            <person name="Berlin A."/>
            <person name="Bochicchio J."/>
            <person name="Chapman S.B."/>
            <person name="Chen Z."/>
            <person name="Freedman E."/>
            <person name="Gellesch M."/>
            <person name="Goldberg J."/>
            <person name="Griggs A."/>
            <person name="Gujja S."/>
            <person name="Heilman E."/>
            <person name="Heiman D."/>
            <person name="Howarth C."/>
            <person name="Mehta T."/>
            <person name="Neiman D."/>
            <person name="Pearson M."/>
            <person name="Roberts A."/>
            <person name="Saif S."/>
            <person name="Shea T."/>
            <person name="Shenoy N."/>
            <person name="Sisk P."/>
            <person name="Stolte C."/>
            <person name="Sykes S."/>
            <person name="White J."/>
            <person name="Yandava C."/>
            <person name="Allen-Vercoe E."/>
            <person name="Sibley C."/>
            <person name="Ambrose C.E."/>
            <person name="Strauss J."/>
            <person name="Daigneault M."/>
            <person name="Haas B."/>
            <person name="Nusbaum C."/>
            <person name="Birren B."/>
        </authorList>
    </citation>
    <scope>NUCLEOTIDE SEQUENCE [LARGE SCALE GENOMIC DNA]</scope>
    <source>
        <strain evidence="5 6">3_1_6</strain>
    </source>
</reference>
<dbReference type="OrthoDB" id="5460714at2"/>
<dbReference type="eggNOG" id="COG2932">
    <property type="taxonomic scope" value="Bacteria"/>
</dbReference>
<dbReference type="InterPro" id="IPR036286">
    <property type="entry name" value="LexA/Signal_pep-like_sf"/>
</dbReference>
<gene>
    <name evidence="5" type="ORF">HMPREF0179_01760</name>
</gene>
<reference evidence="5 6" key="2">
    <citation type="submission" date="2013-04" db="EMBL/GenBank/DDBJ databases">
        <title>The Genome Sequence of Bilophila wadsworthia 3_1_6.</title>
        <authorList>
            <consortium name="The Broad Institute Genomics Platform"/>
            <person name="Earl A."/>
            <person name="Ward D."/>
            <person name="Feldgarden M."/>
            <person name="Gevers D."/>
            <person name="Sibley C."/>
            <person name="Strauss J."/>
            <person name="Allen-Vercoe E."/>
            <person name="Walker B."/>
            <person name="Young S."/>
            <person name="Zeng Q."/>
            <person name="Gargeya S."/>
            <person name="Fitzgerald M."/>
            <person name="Haas B."/>
            <person name="Abouelleil A."/>
            <person name="Allen A.W."/>
            <person name="Alvarado L."/>
            <person name="Arachchi H.M."/>
            <person name="Berlin A.M."/>
            <person name="Chapman S.B."/>
            <person name="Gainer-Dewar J."/>
            <person name="Goldberg J."/>
            <person name="Griggs A."/>
            <person name="Gujja S."/>
            <person name="Hansen M."/>
            <person name="Howarth C."/>
            <person name="Imamovic A."/>
            <person name="Ireland A."/>
            <person name="Larimer J."/>
            <person name="McCowan C."/>
            <person name="Murphy C."/>
            <person name="Pearson M."/>
            <person name="Poon T.W."/>
            <person name="Priest M."/>
            <person name="Roberts A."/>
            <person name="Saif S."/>
            <person name="Shea T."/>
            <person name="Sisk P."/>
            <person name="Sykes S."/>
            <person name="Wortman J."/>
            <person name="Nusbaum C."/>
            <person name="Birren B."/>
        </authorList>
    </citation>
    <scope>NUCLEOTIDE SEQUENCE [LARGE SCALE GENOMIC DNA]</scope>
    <source>
        <strain evidence="5 6">3_1_6</strain>
    </source>
</reference>
<keyword evidence="2" id="KW-0238">DNA-binding</keyword>
<dbReference type="Pfam" id="PF00717">
    <property type="entry name" value="Peptidase_S24"/>
    <property type="match status" value="1"/>
</dbReference>
<dbReference type="STRING" id="563192.HMPREF0179_01760"/>
<feature type="domain" description="Peptidase S24/S26A/S26B/S26C" evidence="4">
    <location>
        <begin position="93"/>
        <end position="211"/>
    </location>
</feature>
<dbReference type="Gene3D" id="2.10.109.10">
    <property type="entry name" value="Umud Fragment, subunit A"/>
    <property type="match status" value="1"/>
</dbReference>
<dbReference type="InterPro" id="IPR039418">
    <property type="entry name" value="LexA-like"/>
</dbReference>
<keyword evidence="1" id="KW-0805">Transcription regulation</keyword>
<organism evidence="5 6">
    <name type="scientific">Bilophila wadsworthia (strain 3_1_6)</name>
    <dbReference type="NCBI Taxonomy" id="563192"/>
    <lineage>
        <taxon>Bacteria</taxon>
        <taxon>Pseudomonadati</taxon>
        <taxon>Thermodesulfobacteriota</taxon>
        <taxon>Desulfovibrionia</taxon>
        <taxon>Desulfovibrionales</taxon>
        <taxon>Desulfovibrionaceae</taxon>
        <taxon>Bilophila</taxon>
    </lineage>
</organism>
<evidence type="ECO:0000256" key="1">
    <source>
        <dbReference type="ARBA" id="ARBA00023015"/>
    </source>
</evidence>
<name>E5Y6E7_BILW3</name>
<evidence type="ECO:0000256" key="3">
    <source>
        <dbReference type="ARBA" id="ARBA00023163"/>
    </source>
</evidence>
<dbReference type="GeneID" id="78087697"/>
<evidence type="ECO:0000313" key="6">
    <source>
        <dbReference type="Proteomes" id="UP000006034"/>
    </source>
</evidence>
<evidence type="ECO:0000313" key="5">
    <source>
        <dbReference type="EMBL" id="EFV44419.2"/>
    </source>
</evidence>
<dbReference type="CDD" id="cd06529">
    <property type="entry name" value="S24_LexA-like"/>
    <property type="match status" value="1"/>
</dbReference>
<dbReference type="EMBL" id="ADCP02000003">
    <property type="protein sequence ID" value="EFV44419.2"/>
    <property type="molecule type" value="Genomic_DNA"/>
</dbReference>
<keyword evidence="6" id="KW-1185">Reference proteome</keyword>
<dbReference type="Proteomes" id="UP000006034">
    <property type="component" value="Unassembled WGS sequence"/>
</dbReference>
<protein>
    <recommendedName>
        <fullName evidence="4">Peptidase S24/S26A/S26B/S26C domain-containing protein</fullName>
    </recommendedName>
</protein>
<evidence type="ECO:0000256" key="2">
    <source>
        <dbReference type="ARBA" id="ARBA00023125"/>
    </source>
</evidence>
<dbReference type="PANTHER" id="PTHR40661:SF1">
    <property type="entry name" value="HTH CRO_C1-TYPE DOMAIN-CONTAINING PROTEIN"/>
    <property type="match status" value="1"/>
</dbReference>
<accession>E5Y6E7</accession>
<dbReference type="RefSeq" id="WP_016361042.1">
    <property type="nucleotide sequence ID" value="NZ_KE150240.1"/>
</dbReference>